<dbReference type="InterPro" id="IPR000463">
    <property type="entry name" value="Fatty_acid-bd"/>
</dbReference>
<name>A0AAN9V452_9ORTH</name>
<dbReference type="PANTHER" id="PTHR11955">
    <property type="entry name" value="FATTY ACID BINDING PROTEIN"/>
    <property type="match status" value="1"/>
</dbReference>
<dbReference type="EMBL" id="JAZDUA010000666">
    <property type="protein sequence ID" value="KAK7790080.1"/>
    <property type="molecule type" value="Genomic_DNA"/>
</dbReference>
<evidence type="ECO:0000256" key="2">
    <source>
        <dbReference type="ARBA" id="ARBA00023121"/>
    </source>
</evidence>
<dbReference type="InterPro" id="IPR012674">
    <property type="entry name" value="Calycin"/>
</dbReference>
<dbReference type="PRINTS" id="PR00178">
    <property type="entry name" value="FATTYACIDBP"/>
</dbReference>
<sequence>MVQIEGKYQHEKNENLDAYFRAVGVPYIGRKMMQMSSPLLEVNCEDGKWTFKTITMLRTHEVSFILGEEYNEVMPSGDALKCKTIKDGDSLVTETETPSGSKVTRTYTFSEDGVLLTMVHEESGEIAKRHFKRM</sequence>
<keyword evidence="2" id="KW-0446">Lipid-binding</keyword>
<comment type="similarity">
    <text evidence="1">Belongs to the calycin superfamily. Fatty-acid binding protein (FABP) family.</text>
</comment>
<dbReference type="GO" id="GO:0008289">
    <property type="term" value="F:lipid binding"/>
    <property type="evidence" value="ECO:0007669"/>
    <property type="project" value="UniProtKB-KW"/>
</dbReference>
<dbReference type="SUPFAM" id="SSF50814">
    <property type="entry name" value="Lipocalins"/>
    <property type="match status" value="1"/>
</dbReference>
<evidence type="ECO:0000313" key="4">
    <source>
        <dbReference type="Proteomes" id="UP001378592"/>
    </source>
</evidence>
<reference evidence="3 4" key="1">
    <citation type="submission" date="2024-03" db="EMBL/GenBank/DDBJ databases">
        <title>The genome assembly and annotation of the cricket Gryllus longicercus Weissman &amp; Gray.</title>
        <authorList>
            <person name="Szrajer S."/>
            <person name="Gray D."/>
            <person name="Ylla G."/>
        </authorList>
    </citation>
    <scope>NUCLEOTIDE SEQUENCE [LARGE SCALE GENOMIC DNA]</scope>
    <source>
        <strain evidence="3">DAG 2021-001</strain>
        <tissue evidence="3">Whole body minus gut</tissue>
    </source>
</reference>
<accession>A0AAN9V452</accession>
<comment type="caution">
    <text evidence="3">The sequence shown here is derived from an EMBL/GenBank/DDBJ whole genome shotgun (WGS) entry which is preliminary data.</text>
</comment>
<protein>
    <recommendedName>
        <fullName evidence="5">Fatty acid binding protein</fullName>
    </recommendedName>
</protein>
<gene>
    <name evidence="3" type="ORF">R5R35_013001</name>
</gene>
<evidence type="ECO:0008006" key="5">
    <source>
        <dbReference type="Google" id="ProtNLM"/>
    </source>
</evidence>
<organism evidence="3 4">
    <name type="scientific">Gryllus longicercus</name>
    <dbReference type="NCBI Taxonomy" id="2509291"/>
    <lineage>
        <taxon>Eukaryota</taxon>
        <taxon>Metazoa</taxon>
        <taxon>Ecdysozoa</taxon>
        <taxon>Arthropoda</taxon>
        <taxon>Hexapoda</taxon>
        <taxon>Insecta</taxon>
        <taxon>Pterygota</taxon>
        <taxon>Neoptera</taxon>
        <taxon>Polyneoptera</taxon>
        <taxon>Orthoptera</taxon>
        <taxon>Ensifera</taxon>
        <taxon>Gryllidea</taxon>
        <taxon>Grylloidea</taxon>
        <taxon>Gryllidae</taxon>
        <taxon>Gryllinae</taxon>
        <taxon>Gryllus</taxon>
    </lineage>
</organism>
<dbReference type="InterPro" id="IPR031259">
    <property type="entry name" value="ILBP"/>
</dbReference>
<keyword evidence="4" id="KW-1185">Reference proteome</keyword>
<evidence type="ECO:0000313" key="3">
    <source>
        <dbReference type="EMBL" id="KAK7790080.1"/>
    </source>
</evidence>
<proteinExistence type="inferred from homology"/>
<dbReference type="Proteomes" id="UP001378592">
    <property type="component" value="Unassembled WGS sequence"/>
</dbReference>
<dbReference type="Gene3D" id="2.40.128.20">
    <property type="match status" value="1"/>
</dbReference>
<evidence type="ECO:0000256" key="1">
    <source>
        <dbReference type="ARBA" id="ARBA00008390"/>
    </source>
</evidence>
<dbReference type="AlphaFoldDB" id="A0AAN9V452"/>